<name>A0A7J6VRV9_THATH</name>
<feature type="domain" description="BZIP" evidence="9">
    <location>
        <begin position="315"/>
        <end position="371"/>
    </location>
</feature>
<dbReference type="Gene3D" id="1.20.5.170">
    <property type="match status" value="1"/>
</dbReference>
<evidence type="ECO:0000259" key="9">
    <source>
        <dbReference type="PROSITE" id="PS50217"/>
    </source>
</evidence>
<dbReference type="InterPro" id="IPR043452">
    <property type="entry name" value="BZIP46-like"/>
</dbReference>
<keyword evidence="7" id="KW-0175">Coiled coil</keyword>
<gene>
    <name evidence="10" type="ORF">FRX31_022578</name>
</gene>
<sequence length="402" mass="43034">MGSQMNFRNMGDMSQQADGSGRPPGNLARQTSIYSLTFEEFQNSMGGFGKDFGSMNMDEFLKNVWTAEETQVMGSTLGVAEGGVPLGGNLQRQGSLTLPRTLSQKTVDEVWRDLFKENGGVGKDGNLNGVANMPQRQQTMGEMTLEEFLVRAGVVREEAQAAAQQNNGGFYNELLPNNNNPGLSLGFGQPTQNNGIMGNLIAGANNTNIASNQSPNLAISINGITSPGTRSVMMGMSNPTMNGNLVQGGGLQAGLMGTAGLGAGAVTVASGSPANQLSDGLGMSAGDMSSLSPVPYAFNGGLRGRRSGGTVEKVVERRQRRMIKNRESAARSRARKQAYTMELEAELAKLREQNEELQKKQAEIMEMQKLKVLEVINQQRGPKKQCLRRTQTGPCLLFSVGD</sequence>
<dbReference type="GO" id="GO:0005634">
    <property type="term" value="C:nucleus"/>
    <property type="evidence" value="ECO:0007669"/>
    <property type="project" value="UniProtKB-SubCell"/>
</dbReference>
<dbReference type="CDD" id="cd14707">
    <property type="entry name" value="bZIP_plant_BZIP46"/>
    <property type="match status" value="1"/>
</dbReference>
<reference evidence="10 11" key="1">
    <citation type="submission" date="2020-06" db="EMBL/GenBank/DDBJ databases">
        <title>Transcriptomic and genomic resources for Thalictrum thalictroides and T. hernandezii: Facilitating candidate gene discovery in an emerging model plant lineage.</title>
        <authorList>
            <person name="Arias T."/>
            <person name="Riano-Pachon D.M."/>
            <person name="Di Stilio V.S."/>
        </authorList>
    </citation>
    <scope>NUCLEOTIDE SEQUENCE [LARGE SCALE GENOMIC DNA]</scope>
    <source>
        <strain evidence="11">cv. WT478/WT964</strain>
        <tissue evidence="10">Leaves</tissue>
    </source>
</reference>
<dbReference type="OrthoDB" id="1927218at2759"/>
<dbReference type="EMBL" id="JABWDY010027512">
    <property type="protein sequence ID" value="KAF5187836.1"/>
    <property type="molecule type" value="Genomic_DNA"/>
</dbReference>
<protein>
    <submittedName>
        <fullName evidence="10">Abscisic acid-insensitive 5-like protein</fullName>
    </submittedName>
</protein>
<feature type="compositionally biased region" description="Polar residues" evidence="8">
    <location>
        <begin position="1"/>
        <end position="18"/>
    </location>
</feature>
<dbReference type="FunFam" id="1.20.5.170:FF:000048">
    <property type="entry name" value="ABSCISIC ACID-INSENSITIVE 5-like protein 5"/>
    <property type="match status" value="1"/>
</dbReference>
<keyword evidence="6" id="KW-0539">Nucleus</keyword>
<dbReference type="AlphaFoldDB" id="A0A7J6VRV9"/>
<proteinExistence type="predicted"/>
<dbReference type="InterPro" id="IPR004827">
    <property type="entry name" value="bZIP"/>
</dbReference>
<keyword evidence="4" id="KW-0238">DNA-binding</keyword>
<feature type="region of interest" description="Disordered" evidence="8">
    <location>
        <begin position="1"/>
        <end position="28"/>
    </location>
</feature>
<dbReference type="PANTHER" id="PTHR22952">
    <property type="entry name" value="CAMP-RESPONSE ELEMENT BINDING PROTEIN-RELATED"/>
    <property type="match status" value="1"/>
</dbReference>
<organism evidence="10 11">
    <name type="scientific">Thalictrum thalictroides</name>
    <name type="common">Rue-anemone</name>
    <name type="synonym">Anemone thalictroides</name>
    <dbReference type="NCBI Taxonomy" id="46969"/>
    <lineage>
        <taxon>Eukaryota</taxon>
        <taxon>Viridiplantae</taxon>
        <taxon>Streptophyta</taxon>
        <taxon>Embryophyta</taxon>
        <taxon>Tracheophyta</taxon>
        <taxon>Spermatophyta</taxon>
        <taxon>Magnoliopsida</taxon>
        <taxon>Ranunculales</taxon>
        <taxon>Ranunculaceae</taxon>
        <taxon>Thalictroideae</taxon>
        <taxon>Thalictrum</taxon>
    </lineage>
</organism>
<evidence type="ECO:0000256" key="5">
    <source>
        <dbReference type="ARBA" id="ARBA00023163"/>
    </source>
</evidence>
<evidence type="ECO:0000256" key="4">
    <source>
        <dbReference type="ARBA" id="ARBA00023125"/>
    </source>
</evidence>
<comment type="subcellular location">
    <subcellularLocation>
        <location evidence="1">Nucleus</location>
    </subcellularLocation>
</comment>
<comment type="caution">
    <text evidence="10">The sequence shown here is derived from an EMBL/GenBank/DDBJ whole genome shotgun (WGS) entry which is preliminary data.</text>
</comment>
<keyword evidence="2" id="KW-0938">Abscisic acid signaling pathway</keyword>
<dbReference type="GO" id="GO:0045893">
    <property type="term" value="P:positive regulation of DNA-templated transcription"/>
    <property type="evidence" value="ECO:0007669"/>
    <property type="project" value="InterPro"/>
</dbReference>
<evidence type="ECO:0000256" key="7">
    <source>
        <dbReference type="SAM" id="Coils"/>
    </source>
</evidence>
<evidence type="ECO:0000256" key="3">
    <source>
        <dbReference type="ARBA" id="ARBA00023015"/>
    </source>
</evidence>
<evidence type="ECO:0000256" key="8">
    <source>
        <dbReference type="SAM" id="MobiDB-lite"/>
    </source>
</evidence>
<evidence type="ECO:0000256" key="6">
    <source>
        <dbReference type="ARBA" id="ARBA00023242"/>
    </source>
</evidence>
<evidence type="ECO:0000256" key="1">
    <source>
        <dbReference type="ARBA" id="ARBA00004123"/>
    </source>
</evidence>
<evidence type="ECO:0000313" key="11">
    <source>
        <dbReference type="Proteomes" id="UP000554482"/>
    </source>
</evidence>
<keyword evidence="5" id="KW-0804">Transcription</keyword>
<dbReference type="Proteomes" id="UP000554482">
    <property type="component" value="Unassembled WGS sequence"/>
</dbReference>
<dbReference type="GO" id="GO:0009738">
    <property type="term" value="P:abscisic acid-activated signaling pathway"/>
    <property type="evidence" value="ECO:0007669"/>
    <property type="project" value="UniProtKB-KW"/>
</dbReference>
<evidence type="ECO:0000256" key="2">
    <source>
        <dbReference type="ARBA" id="ARBA00022682"/>
    </source>
</evidence>
<dbReference type="PROSITE" id="PS50217">
    <property type="entry name" value="BZIP"/>
    <property type="match status" value="1"/>
</dbReference>
<dbReference type="GO" id="GO:0003700">
    <property type="term" value="F:DNA-binding transcription factor activity"/>
    <property type="evidence" value="ECO:0007669"/>
    <property type="project" value="InterPro"/>
</dbReference>
<keyword evidence="11" id="KW-1185">Reference proteome</keyword>
<dbReference type="PANTHER" id="PTHR22952:SF446">
    <property type="entry name" value="ABSCISIC ACID-INSENSITIVE 5-LIKE PROTEIN 5-RELATED"/>
    <property type="match status" value="1"/>
</dbReference>
<dbReference type="PROSITE" id="PS00036">
    <property type="entry name" value="BZIP_BASIC"/>
    <property type="match status" value="1"/>
</dbReference>
<evidence type="ECO:0000313" key="10">
    <source>
        <dbReference type="EMBL" id="KAF5187836.1"/>
    </source>
</evidence>
<dbReference type="SUPFAM" id="SSF57959">
    <property type="entry name" value="Leucine zipper domain"/>
    <property type="match status" value="1"/>
</dbReference>
<keyword evidence="3" id="KW-0805">Transcription regulation</keyword>
<feature type="coiled-coil region" evidence="7">
    <location>
        <begin position="333"/>
        <end position="370"/>
    </location>
</feature>
<dbReference type="SMART" id="SM00338">
    <property type="entry name" value="BRLZ"/>
    <property type="match status" value="1"/>
</dbReference>
<dbReference type="Pfam" id="PF00170">
    <property type="entry name" value="bZIP_1"/>
    <property type="match status" value="1"/>
</dbReference>
<accession>A0A7J6VRV9</accession>
<dbReference type="GO" id="GO:0003677">
    <property type="term" value="F:DNA binding"/>
    <property type="evidence" value="ECO:0007669"/>
    <property type="project" value="UniProtKB-KW"/>
</dbReference>
<dbReference type="InterPro" id="IPR046347">
    <property type="entry name" value="bZIP_sf"/>
</dbReference>